<keyword evidence="1" id="KW-0732">Signal</keyword>
<evidence type="ECO:0000259" key="2">
    <source>
        <dbReference type="Pfam" id="PF13568"/>
    </source>
</evidence>
<feature type="chain" id="PRO_5037784960" evidence="1">
    <location>
        <begin position="21"/>
        <end position="232"/>
    </location>
</feature>
<accession>A0A938WVU3</accession>
<evidence type="ECO:0000313" key="4">
    <source>
        <dbReference type="Proteomes" id="UP000706891"/>
    </source>
</evidence>
<sequence>MKRLIITALAAVALLLPAAAQCYHYSKYYNPETGRLDYGRHDSGLGTGNMYYGFRIGPAFSFVNSDDPTLDGGDWQTGLSVGALVGLPLSQNIPLYLEAGLQYTEKGGRKRITTTTGERKKMTYDLNYIEMPIVLKYIYPIDSHFTLQPFFGGYLSYGIGGKIKNFGTREAFSSFSDDAFQRFDGGLRVGCGVGFDLFYADLSYDIGLSNICHDTFDTSHNGCLSLNFGVNF</sequence>
<evidence type="ECO:0000313" key="3">
    <source>
        <dbReference type="EMBL" id="MBM6674325.1"/>
    </source>
</evidence>
<keyword evidence="4" id="KW-1185">Reference proteome</keyword>
<dbReference type="EMBL" id="JACJJG010000069">
    <property type="protein sequence ID" value="MBM6674325.1"/>
    <property type="molecule type" value="Genomic_DNA"/>
</dbReference>
<reference evidence="3" key="1">
    <citation type="submission" date="2020-08" db="EMBL/GenBank/DDBJ databases">
        <authorList>
            <person name="Cejkova D."/>
            <person name="Kubasova T."/>
            <person name="Jahodarova E."/>
            <person name="Rychlik I."/>
        </authorList>
    </citation>
    <scope>NUCLEOTIDE SEQUENCE</scope>
    <source>
        <strain evidence="3">An824</strain>
    </source>
</reference>
<evidence type="ECO:0000256" key="1">
    <source>
        <dbReference type="SAM" id="SignalP"/>
    </source>
</evidence>
<dbReference type="Proteomes" id="UP000706891">
    <property type="component" value="Unassembled WGS sequence"/>
</dbReference>
<dbReference type="RefSeq" id="WP_021947650.1">
    <property type="nucleotide sequence ID" value="NZ_JACJJG010000069.1"/>
</dbReference>
<dbReference type="InterPro" id="IPR025665">
    <property type="entry name" value="Beta-barrel_OMP_2"/>
</dbReference>
<protein>
    <submittedName>
        <fullName evidence="3">PorT family protein</fullName>
    </submittedName>
</protein>
<feature type="signal peptide" evidence="1">
    <location>
        <begin position="1"/>
        <end position="20"/>
    </location>
</feature>
<organism evidence="3 4">
    <name type="scientific">Marseilla massiliensis</name>
    <dbReference type="NCBI Taxonomy" id="1841864"/>
    <lineage>
        <taxon>Bacteria</taxon>
        <taxon>Pseudomonadati</taxon>
        <taxon>Bacteroidota</taxon>
        <taxon>Bacteroidia</taxon>
        <taxon>Bacteroidales</taxon>
        <taxon>Prevotellaceae</taxon>
        <taxon>Marseilla</taxon>
    </lineage>
</organism>
<name>A0A938WVU3_9BACT</name>
<gene>
    <name evidence="3" type="ORF">H6A34_10620</name>
</gene>
<comment type="caution">
    <text evidence="3">The sequence shown here is derived from an EMBL/GenBank/DDBJ whole genome shotgun (WGS) entry which is preliminary data.</text>
</comment>
<proteinExistence type="predicted"/>
<dbReference type="AlphaFoldDB" id="A0A938WVU3"/>
<dbReference type="Pfam" id="PF13568">
    <property type="entry name" value="OMP_b-brl_2"/>
    <property type="match status" value="1"/>
</dbReference>
<reference evidence="3" key="2">
    <citation type="journal article" date="2021" name="Sci. Rep.">
        <title>The distribution of antibiotic resistance genes in chicken gut microbiota commensals.</title>
        <authorList>
            <person name="Juricova H."/>
            <person name="Matiasovicova J."/>
            <person name="Kubasova T."/>
            <person name="Cejkova D."/>
            <person name="Rychlik I."/>
        </authorList>
    </citation>
    <scope>NUCLEOTIDE SEQUENCE</scope>
    <source>
        <strain evidence="3">An824</strain>
    </source>
</reference>
<feature type="domain" description="Outer membrane protein beta-barrel" evidence="2">
    <location>
        <begin position="52"/>
        <end position="211"/>
    </location>
</feature>